<feature type="signal peptide" evidence="2">
    <location>
        <begin position="1"/>
        <end position="28"/>
    </location>
</feature>
<keyword evidence="2" id="KW-0732">Signal</keyword>
<feature type="chain" id="PRO_5025534207" evidence="2">
    <location>
        <begin position="29"/>
        <end position="99"/>
    </location>
</feature>
<protein>
    <submittedName>
        <fullName evidence="3">Uncharacterized protein</fullName>
    </submittedName>
</protein>
<evidence type="ECO:0000256" key="1">
    <source>
        <dbReference type="SAM" id="MobiDB-lite"/>
    </source>
</evidence>
<comment type="caution">
    <text evidence="3">The sequence shown here is derived from an EMBL/GenBank/DDBJ whole genome shotgun (WGS) entry which is preliminary data.</text>
</comment>
<dbReference type="Proteomes" id="UP000485058">
    <property type="component" value="Unassembled WGS sequence"/>
</dbReference>
<proteinExistence type="predicted"/>
<organism evidence="3 4">
    <name type="scientific">Haematococcus lacustris</name>
    <name type="common">Green alga</name>
    <name type="synonym">Haematococcus pluvialis</name>
    <dbReference type="NCBI Taxonomy" id="44745"/>
    <lineage>
        <taxon>Eukaryota</taxon>
        <taxon>Viridiplantae</taxon>
        <taxon>Chlorophyta</taxon>
        <taxon>core chlorophytes</taxon>
        <taxon>Chlorophyceae</taxon>
        <taxon>CS clade</taxon>
        <taxon>Chlamydomonadales</taxon>
        <taxon>Haematococcaceae</taxon>
        <taxon>Haematococcus</taxon>
    </lineage>
</organism>
<dbReference type="EMBL" id="BLLF01003342">
    <property type="protein sequence ID" value="GFH27081.1"/>
    <property type="molecule type" value="Genomic_DNA"/>
</dbReference>
<gene>
    <name evidence="3" type="ORF">HaLaN_25344</name>
</gene>
<keyword evidence="4" id="KW-1185">Reference proteome</keyword>
<evidence type="ECO:0000256" key="2">
    <source>
        <dbReference type="SAM" id="SignalP"/>
    </source>
</evidence>
<evidence type="ECO:0000313" key="4">
    <source>
        <dbReference type="Proteomes" id="UP000485058"/>
    </source>
</evidence>
<accession>A0A699ZXB5</accession>
<feature type="region of interest" description="Disordered" evidence="1">
    <location>
        <begin position="74"/>
        <end position="99"/>
    </location>
</feature>
<sequence>MTAQHCSTEMTQNYLSLLSTMLWLGVQASVGVASYQLQEPATAAEHTIASAGRAPQSPPFPYTPNIGLLGGELGSRCTQTPDSPQPRFVSDRSKAIDKI</sequence>
<name>A0A699ZXB5_HAELA</name>
<dbReference type="AlphaFoldDB" id="A0A699ZXB5"/>
<reference evidence="3 4" key="1">
    <citation type="submission" date="2020-02" db="EMBL/GenBank/DDBJ databases">
        <title>Draft genome sequence of Haematococcus lacustris strain NIES-144.</title>
        <authorList>
            <person name="Morimoto D."/>
            <person name="Nakagawa S."/>
            <person name="Yoshida T."/>
            <person name="Sawayama S."/>
        </authorList>
    </citation>
    <scope>NUCLEOTIDE SEQUENCE [LARGE SCALE GENOMIC DNA]</scope>
    <source>
        <strain evidence="3 4">NIES-144</strain>
    </source>
</reference>
<feature type="compositionally biased region" description="Basic and acidic residues" evidence="1">
    <location>
        <begin position="89"/>
        <end position="99"/>
    </location>
</feature>
<evidence type="ECO:0000313" key="3">
    <source>
        <dbReference type="EMBL" id="GFH27081.1"/>
    </source>
</evidence>